<dbReference type="Pfam" id="PF01554">
    <property type="entry name" value="MatE"/>
    <property type="match status" value="2"/>
</dbReference>
<dbReference type="PANTHER" id="PTHR43549">
    <property type="entry name" value="MULTIDRUG RESISTANCE PROTEIN YPNP-RELATED"/>
    <property type="match status" value="1"/>
</dbReference>
<gene>
    <name evidence="8" type="ORF">MBMO_EBAC000-65D02.39</name>
</gene>
<name>Q6SGX5_9BACT</name>
<feature type="transmembrane region" description="Helical" evidence="7">
    <location>
        <begin position="287"/>
        <end position="308"/>
    </location>
</feature>
<dbReference type="GO" id="GO:0015297">
    <property type="term" value="F:antiporter activity"/>
    <property type="evidence" value="ECO:0007669"/>
    <property type="project" value="InterPro"/>
</dbReference>
<dbReference type="CDD" id="cd13148">
    <property type="entry name" value="MATE_like_3"/>
    <property type="match status" value="1"/>
</dbReference>
<dbReference type="InterPro" id="IPR052031">
    <property type="entry name" value="Membrane_Transporter-Flippase"/>
</dbReference>
<dbReference type="AlphaFoldDB" id="Q6SGX5"/>
<dbReference type="NCBIfam" id="TIGR00797">
    <property type="entry name" value="matE"/>
    <property type="match status" value="1"/>
</dbReference>
<evidence type="ECO:0000256" key="2">
    <source>
        <dbReference type="ARBA" id="ARBA00022448"/>
    </source>
</evidence>
<feature type="transmembrane region" description="Helical" evidence="7">
    <location>
        <begin position="94"/>
        <end position="115"/>
    </location>
</feature>
<dbReference type="PANTHER" id="PTHR43549:SF3">
    <property type="entry name" value="MULTIDRUG RESISTANCE PROTEIN YPNP-RELATED"/>
    <property type="match status" value="1"/>
</dbReference>
<evidence type="ECO:0000256" key="5">
    <source>
        <dbReference type="ARBA" id="ARBA00022989"/>
    </source>
</evidence>
<dbReference type="PIRSF" id="PIRSF006603">
    <property type="entry name" value="DinF"/>
    <property type="match status" value="1"/>
</dbReference>
<reference evidence="8" key="1">
    <citation type="submission" date="2003-11" db="EMBL/GenBank/DDBJ databases">
        <authorList>
            <person name="Heidelberg J.F."/>
            <person name="Eisen J.A."/>
            <person name="Nelson W.C."/>
            <person name="DeLong E.F."/>
        </authorList>
    </citation>
    <scope>NUCLEOTIDE SEQUENCE</scope>
</reference>
<accession>Q6SGX5</accession>
<organism evidence="8">
    <name type="scientific">uncultured marine bacterium 443</name>
    <dbReference type="NCBI Taxonomy" id="257393"/>
    <lineage>
        <taxon>Bacteria</taxon>
        <taxon>environmental samples</taxon>
    </lineage>
</organism>
<evidence type="ECO:0000313" key="8">
    <source>
        <dbReference type="EMBL" id="AAR37844.1"/>
    </source>
</evidence>
<protein>
    <submittedName>
        <fullName evidence="8">MATE efflux family protein</fullName>
    </submittedName>
</protein>
<sequence>MDQRTHYLLTAPALPLLVKLSVPSSLAFIVQSTVSLTEVWYVGQLGSTPLAAMALVFPMLMLMQMLSAGALGNAVSSAIARALGAGEKARAEQLMWHGLVLAVAGPVALLIAFLISGRFFLSLLGGSGDILELAFTYSAVLFGGSVSIWIMGVASAIFRGLGDMKYPARMMIIGSVMQVPLSGALILGYFGAPQLGLLGAAISVIATCALMAIVIINRLIRAPLQANLRLDQCRFSREHFYDIGRVALPASLSPLSTVTTILVLTGLVGQFGEQALAGYGIGSRIEFLMSSLIFGIGAAMTSLVGMSIGARDADRAEKIGWTGAGMSFVLGGVIGCLLAVFPHIWIPIFTDDPMVYSTAKGFIQVVGPCLALHGVGWALYFASQGAGAMRGPVTALIARPVVAIGVAFFLLDTLNWGMTGVFIGAVSGMLVYTAVITASIKGGAWRRQIPSP</sequence>
<feature type="transmembrane region" description="Helical" evidence="7">
    <location>
        <begin position="197"/>
        <end position="220"/>
    </location>
</feature>
<reference evidence="8" key="2">
    <citation type="submission" date="2003-12" db="EMBL/GenBank/DDBJ databases">
        <title>Monterey Bay Coastal Ocean Microbial Observatory environmental clone sequencing.</title>
        <authorList>
            <person name="DeLong E.F."/>
        </authorList>
    </citation>
    <scope>NUCLEOTIDE SEQUENCE</scope>
</reference>
<dbReference type="InterPro" id="IPR048279">
    <property type="entry name" value="MdtK-like"/>
</dbReference>
<keyword evidence="5 7" id="KW-1133">Transmembrane helix</keyword>
<feature type="transmembrane region" description="Helical" evidence="7">
    <location>
        <begin position="246"/>
        <end position="267"/>
    </location>
</feature>
<evidence type="ECO:0000256" key="6">
    <source>
        <dbReference type="ARBA" id="ARBA00023136"/>
    </source>
</evidence>
<comment type="subcellular location">
    <subcellularLocation>
        <location evidence="1">Cell membrane</location>
        <topology evidence="1">Multi-pass membrane protein</topology>
    </subcellularLocation>
</comment>
<feature type="transmembrane region" description="Helical" evidence="7">
    <location>
        <begin position="417"/>
        <end position="440"/>
    </location>
</feature>
<evidence type="ECO:0000256" key="7">
    <source>
        <dbReference type="SAM" id="Phobius"/>
    </source>
</evidence>
<feature type="transmembrane region" description="Helical" evidence="7">
    <location>
        <begin position="361"/>
        <end position="381"/>
    </location>
</feature>
<dbReference type="InterPro" id="IPR002528">
    <property type="entry name" value="MATE_fam"/>
</dbReference>
<evidence type="ECO:0000256" key="3">
    <source>
        <dbReference type="ARBA" id="ARBA00022475"/>
    </source>
</evidence>
<feature type="transmembrane region" description="Helical" evidence="7">
    <location>
        <begin position="51"/>
        <end position="73"/>
    </location>
</feature>
<feature type="transmembrane region" description="Helical" evidence="7">
    <location>
        <begin position="393"/>
        <end position="411"/>
    </location>
</feature>
<evidence type="ECO:0000256" key="4">
    <source>
        <dbReference type="ARBA" id="ARBA00022692"/>
    </source>
</evidence>
<dbReference type="GO" id="GO:0005886">
    <property type="term" value="C:plasma membrane"/>
    <property type="evidence" value="ECO:0007669"/>
    <property type="project" value="UniProtKB-SubCell"/>
</dbReference>
<keyword evidence="6 7" id="KW-0472">Membrane</keyword>
<keyword evidence="2" id="KW-0813">Transport</keyword>
<dbReference type="EMBL" id="AY458640">
    <property type="protein sequence ID" value="AAR37844.1"/>
    <property type="molecule type" value="Genomic_DNA"/>
</dbReference>
<keyword evidence="4 7" id="KW-0812">Transmembrane</keyword>
<dbReference type="GO" id="GO:0042910">
    <property type="term" value="F:xenobiotic transmembrane transporter activity"/>
    <property type="evidence" value="ECO:0007669"/>
    <property type="project" value="InterPro"/>
</dbReference>
<feature type="transmembrane region" description="Helical" evidence="7">
    <location>
        <begin position="170"/>
        <end position="191"/>
    </location>
</feature>
<proteinExistence type="predicted"/>
<keyword evidence="3" id="KW-1003">Cell membrane</keyword>
<evidence type="ECO:0000256" key="1">
    <source>
        <dbReference type="ARBA" id="ARBA00004651"/>
    </source>
</evidence>
<feature type="transmembrane region" description="Helical" evidence="7">
    <location>
        <begin position="135"/>
        <end position="158"/>
    </location>
</feature>
<feature type="transmembrane region" description="Helical" evidence="7">
    <location>
        <begin position="320"/>
        <end position="341"/>
    </location>
</feature>